<protein>
    <recommendedName>
        <fullName evidence="1">VOC domain-containing protein</fullName>
    </recommendedName>
</protein>
<organism evidence="2 3">
    <name type="scientific">Sutcliffiella rhizosphaerae</name>
    <dbReference type="NCBI Taxonomy" id="2880967"/>
    <lineage>
        <taxon>Bacteria</taxon>
        <taxon>Bacillati</taxon>
        <taxon>Bacillota</taxon>
        <taxon>Bacilli</taxon>
        <taxon>Bacillales</taxon>
        <taxon>Bacillaceae</taxon>
        <taxon>Sutcliffiella</taxon>
    </lineage>
</organism>
<sequence>MDKELLYGVGIFISVRDLEISTEWYRNMLGFEVLHNDEPQANVLIMGNGVVTFCLVKSYEITQPTFPRNDYNVNHYYGFHTRNVKAVHQQLLEKDANLSDIHEFDGMQGFHLYDPDGNRHSVVQ</sequence>
<feature type="domain" description="VOC" evidence="1">
    <location>
        <begin position="4"/>
        <end position="124"/>
    </location>
</feature>
<keyword evidence="3" id="KW-1185">Reference proteome</keyword>
<evidence type="ECO:0000259" key="1">
    <source>
        <dbReference type="PROSITE" id="PS51819"/>
    </source>
</evidence>
<dbReference type="CDD" id="cd06587">
    <property type="entry name" value="VOC"/>
    <property type="match status" value="1"/>
</dbReference>
<evidence type="ECO:0000313" key="3">
    <source>
        <dbReference type="Proteomes" id="UP000789833"/>
    </source>
</evidence>
<dbReference type="InterPro" id="IPR004360">
    <property type="entry name" value="Glyas_Fos-R_dOase_dom"/>
</dbReference>
<comment type="caution">
    <text evidence="2">The sequence shown here is derived from an EMBL/GenBank/DDBJ whole genome shotgun (WGS) entry which is preliminary data.</text>
</comment>
<reference evidence="2 3" key="1">
    <citation type="submission" date="2021-10" db="EMBL/GenBank/DDBJ databases">
        <authorList>
            <person name="Criscuolo A."/>
        </authorList>
    </citation>
    <scope>NUCLEOTIDE SEQUENCE [LARGE SCALE GENOMIC DNA]</scope>
    <source>
        <strain evidence="3">CIP 111883</strain>
    </source>
</reference>
<dbReference type="Gene3D" id="3.10.180.10">
    <property type="entry name" value="2,3-Dihydroxybiphenyl 1,2-Dioxygenase, domain 1"/>
    <property type="match status" value="1"/>
</dbReference>
<dbReference type="Proteomes" id="UP000789833">
    <property type="component" value="Unassembled WGS sequence"/>
</dbReference>
<dbReference type="RefSeq" id="WP_230499963.1">
    <property type="nucleotide sequence ID" value="NZ_CAKJTJ010000003.1"/>
</dbReference>
<dbReference type="InterPro" id="IPR029068">
    <property type="entry name" value="Glyas_Bleomycin-R_OHBP_Dase"/>
</dbReference>
<accession>A0ABM8YJS0</accession>
<gene>
    <name evidence="2" type="ORF">BACCIP111883_00794</name>
</gene>
<name>A0ABM8YJS0_9BACI</name>
<proteinExistence type="predicted"/>
<evidence type="ECO:0000313" key="2">
    <source>
        <dbReference type="EMBL" id="CAG9620026.1"/>
    </source>
</evidence>
<dbReference type="Pfam" id="PF00903">
    <property type="entry name" value="Glyoxalase"/>
    <property type="match status" value="1"/>
</dbReference>
<dbReference type="EMBL" id="CAKJTJ010000003">
    <property type="protein sequence ID" value="CAG9620026.1"/>
    <property type="molecule type" value="Genomic_DNA"/>
</dbReference>
<dbReference type="SUPFAM" id="SSF54593">
    <property type="entry name" value="Glyoxalase/Bleomycin resistance protein/Dihydroxybiphenyl dioxygenase"/>
    <property type="match status" value="1"/>
</dbReference>
<dbReference type="InterPro" id="IPR037523">
    <property type="entry name" value="VOC_core"/>
</dbReference>
<dbReference type="PROSITE" id="PS51819">
    <property type="entry name" value="VOC"/>
    <property type="match status" value="1"/>
</dbReference>